<accession>A0AAD9VMN2</accession>
<evidence type="ECO:0000313" key="2">
    <source>
        <dbReference type="Proteomes" id="UP001258017"/>
    </source>
</evidence>
<proteinExistence type="predicted"/>
<comment type="caution">
    <text evidence="1">The sequence shown here is derived from an EMBL/GenBank/DDBJ whole genome shotgun (WGS) entry which is preliminary data.</text>
</comment>
<sequence length="244" mass="28978">MRIDAVPWVLLRFLNLWKTQCFKLKKTSYDHIDVKMLREYRGYYSIQLTNCGYCEYNTCNISDLAQFVFRNFSVRKFLKNKPLAIINLKDEDVETTYDLYFPPKKRLSLIKNSHDNEKPADFPFCRKYLSIKPMHRLMASDIEKFKATVLEEITRLCEENTNVKFTYRCDGKMLHNNYVPLDEEYKLCQVLSTTLTDIVRQSLDTEFREKCFALSKAENSGQLRDSLMTRLLPIINENYIFSTK</sequence>
<dbReference type="AlphaFoldDB" id="A0AAD9VMN2"/>
<reference evidence="1" key="1">
    <citation type="submission" date="2021-08" db="EMBL/GenBank/DDBJ databases">
        <authorList>
            <person name="Misof B."/>
            <person name="Oliver O."/>
            <person name="Podsiadlowski L."/>
            <person name="Donath A."/>
            <person name="Peters R."/>
            <person name="Mayer C."/>
            <person name="Rust J."/>
            <person name="Gunkel S."/>
            <person name="Lesny P."/>
            <person name="Martin S."/>
            <person name="Oeyen J.P."/>
            <person name="Petersen M."/>
            <person name="Panagiotis P."/>
            <person name="Wilbrandt J."/>
            <person name="Tanja T."/>
        </authorList>
    </citation>
    <scope>NUCLEOTIDE SEQUENCE</scope>
    <source>
        <strain evidence="1">GBR_01_08_01A</strain>
        <tissue evidence="1">Thorax + abdomen</tissue>
    </source>
</reference>
<keyword evidence="2" id="KW-1185">Reference proteome</keyword>
<dbReference type="Proteomes" id="UP001258017">
    <property type="component" value="Unassembled WGS sequence"/>
</dbReference>
<reference evidence="1" key="2">
    <citation type="journal article" date="2023" name="Commun. Biol.">
        <title>Intrasexual cuticular hydrocarbon dimorphism in a wasp sheds light on hydrocarbon biosynthesis genes in Hymenoptera.</title>
        <authorList>
            <person name="Moris V.C."/>
            <person name="Podsiadlowski L."/>
            <person name="Martin S."/>
            <person name="Oeyen J.P."/>
            <person name="Donath A."/>
            <person name="Petersen M."/>
            <person name="Wilbrandt J."/>
            <person name="Misof B."/>
            <person name="Liedtke D."/>
            <person name="Thamm M."/>
            <person name="Scheiner R."/>
            <person name="Schmitt T."/>
            <person name="Niehuis O."/>
        </authorList>
    </citation>
    <scope>NUCLEOTIDE SEQUENCE</scope>
    <source>
        <strain evidence="1">GBR_01_08_01A</strain>
    </source>
</reference>
<organism evidence="1 2">
    <name type="scientific">Odynerus spinipes</name>
    <dbReference type="NCBI Taxonomy" id="1348599"/>
    <lineage>
        <taxon>Eukaryota</taxon>
        <taxon>Metazoa</taxon>
        <taxon>Ecdysozoa</taxon>
        <taxon>Arthropoda</taxon>
        <taxon>Hexapoda</taxon>
        <taxon>Insecta</taxon>
        <taxon>Pterygota</taxon>
        <taxon>Neoptera</taxon>
        <taxon>Endopterygota</taxon>
        <taxon>Hymenoptera</taxon>
        <taxon>Apocrita</taxon>
        <taxon>Aculeata</taxon>
        <taxon>Vespoidea</taxon>
        <taxon>Vespidae</taxon>
        <taxon>Eumeninae</taxon>
        <taxon>Odynerus</taxon>
    </lineage>
</organism>
<dbReference type="EMBL" id="JAIFRP010000062">
    <property type="protein sequence ID" value="KAK2580069.1"/>
    <property type="molecule type" value="Genomic_DNA"/>
</dbReference>
<name>A0AAD9VMN2_9HYME</name>
<gene>
    <name evidence="1" type="ORF">KPH14_012352</name>
</gene>
<evidence type="ECO:0000313" key="1">
    <source>
        <dbReference type="EMBL" id="KAK2580069.1"/>
    </source>
</evidence>
<protein>
    <submittedName>
        <fullName evidence="1">Uncharacterized protein</fullName>
    </submittedName>
</protein>